<accession>A0A1E7Z6I6</accession>
<dbReference type="Proteomes" id="UP000175691">
    <property type="component" value="Unassembled WGS sequence"/>
</dbReference>
<dbReference type="PANTHER" id="PTHR48207">
    <property type="entry name" value="SUCCINATE--HYDROXYMETHYLGLUTARATE COA-TRANSFERASE"/>
    <property type="match status" value="1"/>
</dbReference>
<keyword evidence="3" id="KW-1185">Reference proteome</keyword>
<dbReference type="GO" id="GO:0008410">
    <property type="term" value="F:CoA-transferase activity"/>
    <property type="evidence" value="ECO:0007669"/>
    <property type="project" value="TreeGrafter"/>
</dbReference>
<comment type="caution">
    <text evidence="2">The sequence shown here is derived from an EMBL/GenBank/DDBJ whole genome shotgun (WGS) entry which is preliminary data.</text>
</comment>
<dbReference type="SUPFAM" id="SSF89796">
    <property type="entry name" value="CoA-transferase family III (CaiB/BaiF)"/>
    <property type="match status" value="1"/>
</dbReference>
<keyword evidence="1 2" id="KW-0808">Transferase</keyword>
<sequence length="402" mass="44398">MFSLLKGIKVLDLTTIVLGPYATQFIGDFGADVIKVENLNGDLFRTVRPGRSDDMGAGFINCNRNKRAIAVDLKSDEGQSVLRKLIAECDVVVHNMRSSTAGRLGIDYDSVKAINSKVVYCFAPGYGQNGEYAHKPAYDDIIQAESGIAYLNRSQDGQPRFIPTIICDKVGGMNLAMSILAGLVHRLKHDEGTCIETPMFEGMVSFLMTEQLAGESFVPSLGGTGYERLNSPYRKPFPTADGYISILPYSTRHWQQFFSLIGRDDLTEVDIVCDPVKRSENVGTLYKIVSEATPSRSTSEWCTALTAIDVPFARVNDIDSLLDDPHLTSQQFFTEYEHPTEGRLRQPGKAFYVNGDSQQDDLPPPVLGQHSASILTEIGFSENDIQDLINKEVIFATTRTAK</sequence>
<dbReference type="Gene3D" id="3.30.1540.10">
    <property type="entry name" value="formyl-coa transferase, domain 3"/>
    <property type="match status" value="1"/>
</dbReference>
<dbReference type="STRING" id="1656094.BFC18_20670"/>
<dbReference type="EMBL" id="MDHN01000041">
    <property type="protein sequence ID" value="OFC69145.1"/>
    <property type="molecule type" value="Genomic_DNA"/>
</dbReference>
<gene>
    <name evidence="2" type="ORF">BFC18_20670</name>
</gene>
<organism evidence="2 3">
    <name type="scientific">Alteromonas confluentis</name>
    <dbReference type="NCBI Taxonomy" id="1656094"/>
    <lineage>
        <taxon>Bacteria</taxon>
        <taxon>Pseudomonadati</taxon>
        <taxon>Pseudomonadota</taxon>
        <taxon>Gammaproteobacteria</taxon>
        <taxon>Alteromonadales</taxon>
        <taxon>Alteromonadaceae</taxon>
        <taxon>Alteromonas/Salinimonas group</taxon>
        <taxon>Alteromonas</taxon>
    </lineage>
</organism>
<dbReference type="InterPro" id="IPR044855">
    <property type="entry name" value="CoA-Trfase_III_dom3_sf"/>
</dbReference>
<dbReference type="PANTHER" id="PTHR48207:SF4">
    <property type="entry name" value="BLL6097 PROTEIN"/>
    <property type="match status" value="1"/>
</dbReference>
<dbReference type="Pfam" id="PF02515">
    <property type="entry name" value="CoA_transf_3"/>
    <property type="match status" value="1"/>
</dbReference>
<evidence type="ECO:0000313" key="3">
    <source>
        <dbReference type="Proteomes" id="UP000175691"/>
    </source>
</evidence>
<dbReference type="Gene3D" id="3.40.50.10540">
    <property type="entry name" value="Crotonobetainyl-coa:carnitine coa-transferase, domain 1"/>
    <property type="match status" value="1"/>
</dbReference>
<reference evidence="2 3" key="1">
    <citation type="submission" date="2016-08" db="EMBL/GenBank/DDBJ databases">
        <authorList>
            <person name="Seilhamer J.J."/>
        </authorList>
    </citation>
    <scope>NUCLEOTIDE SEQUENCE [LARGE SCALE GENOMIC DNA]</scope>
    <source>
        <strain evidence="2 3">KCTC 42603</strain>
    </source>
</reference>
<dbReference type="OrthoDB" id="9058532at2"/>
<dbReference type="InterPro" id="IPR003673">
    <property type="entry name" value="CoA-Trfase_fam_III"/>
</dbReference>
<evidence type="ECO:0000313" key="2">
    <source>
        <dbReference type="EMBL" id="OFC69145.1"/>
    </source>
</evidence>
<dbReference type="AlphaFoldDB" id="A0A1E7Z6I6"/>
<protein>
    <submittedName>
        <fullName evidence="2">Acetyl-CoA acetyltransferase</fullName>
    </submittedName>
</protein>
<dbReference type="InterPro" id="IPR023606">
    <property type="entry name" value="CoA-Trfase_III_dom_1_sf"/>
</dbReference>
<proteinExistence type="predicted"/>
<evidence type="ECO:0000256" key="1">
    <source>
        <dbReference type="ARBA" id="ARBA00022679"/>
    </source>
</evidence>
<dbReference type="RefSeq" id="WP_070127352.1">
    <property type="nucleotide sequence ID" value="NZ_MDHN01000041.1"/>
</dbReference>
<name>A0A1E7Z6I6_9ALTE</name>
<dbReference type="InterPro" id="IPR050483">
    <property type="entry name" value="CoA-transferase_III_domain"/>
</dbReference>